<name>A0A1Z9YX44_9GAMM</name>
<dbReference type="OrthoDB" id="6692782at2"/>
<dbReference type="Proteomes" id="UP000196536">
    <property type="component" value="Unassembled WGS sequence"/>
</dbReference>
<gene>
    <name evidence="1" type="ORF">CAP51_12735</name>
</gene>
<evidence type="ECO:0008006" key="3">
    <source>
        <dbReference type="Google" id="ProtNLM"/>
    </source>
</evidence>
<keyword evidence="2" id="KW-1185">Reference proteome</keyword>
<evidence type="ECO:0000313" key="2">
    <source>
        <dbReference type="Proteomes" id="UP000196536"/>
    </source>
</evidence>
<dbReference type="AlphaFoldDB" id="A0A1Z9YX44"/>
<proteinExistence type="predicted"/>
<dbReference type="EMBL" id="NEXX01000004">
    <property type="protein sequence ID" value="OUY06782.1"/>
    <property type="molecule type" value="Genomic_DNA"/>
</dbReference>
<protein>
    <recommendedName>
        <fullName evidence="3">Lipoprotein</fullName>
    </recommendedName>
</protein>
<accession>A0A1Z9YX44</accession>
<reference evidence="1 2" key="1">
    <citation type="submission" date="2017-05" db="EMBL/GenBank/DDBJ databases">
        <title>Acinetobacter populi ANC 5415 (= PBJ7), whole genome shotgun sequencing project.</title>
        <authorList>
            <person name="Nemec A."/>
            <person name="Radolfova-Krizova L."/>
        </authorList>
    </citation>
    <scope>NUCLEOTIDE SEQUENCE [LARGE SCALE GENOMIC DNA]</scope>
    <source>
        <strain evidence="1 2">PBJ7</strain>
    </source>
</reference>
<sequence length="170" mass="19891">MQLIQKIFLIMIISFSTLVLTGCKETMDQIASVGQEQSSKDQLYTDKLKTDLKNFDQIRPQNNQVFFDLNDKLNKATAKQTSTIELRKELQDFADSLRNQNDKFKTQAFSTPEVAKLRNTIMQLNYDTIQILDIIDNPNTVKNRLTPYLKKQERLIHEYNKLRTEIESKI</sequence>
<evidence type="ECO:0000313" key="1">
    <source>
        <dbReference type="EMBL" id="OUY06782.1"/>
    </source>
</evidence>
<comment type="caution">
    <text evidence="1">The sequence shown here is derived from an EMBL/GenBank/DDBJ whole genome shotgun (WGS) entry which is preliminary data.</text>
</comment>
<dbReference type="PROSITE" id="PS51257">
    <property type="entry name" value="PROKAR_LIPOPROTEIN"/>
    <property type="match status" value="1"/>
</dbReference>
<organism evidence="1 2">
    <name type="scientific">Acinetobacter populi</name>
    <dbReference type="NCBI Taxonomy" id="1582270"/>
    <lineage>
        <taxon>Bacteria</taxon>
        <taxon>Pseudomonadati</taxon>
        <taxon>Pseudomonadota</taxon>
        <taxon>Gammaproteobacteria</taxon>
        <taxon>Moraxellales</taxon>
        <taxon>Moraxellaceae</taxon>
        <taxon>Acinetobacter</taxon>
    </lineage>
</organism>